<evidence type="ECO:0000313" key="2">
    <source>
        <dbReference type="Proteomes" id="UP000020077"/>
    </source>
</evidence>
<accession>A0A080M7U8</accession>
<sequence length="47" mass="5036">MFSDSVTWFEIRGNTIIQADADGKIEADFTLVLVGTSLGLSAADFVL</sequence>
<evidence type="ECO:0000313" key="1">
    <source>
        <dbReference type="EMBL" id="KFB73189.1"/>
    </source>
</evidence>
<dbReference type="Proteomes" id="UP000020077">
    <property type="component" value="Unassembled WGS sequence"/>
</dbReference>
<dbReference type="AlphaFoldDB" id="A0A080M7U8"/>
<name>A0A080M7U8_9PROT</name>
<reference evidence="1 2" key="1">
    <citation type="submission" date="2014-02" db="EMBL/GenBank/DDBJ databases">
        <title>Expanding our view of genomic diversity in Candidatus Accumulibacter clades.</title>
        <authorList>
            <person name="Skennerton C.T."/>
            <person name="Barr J.J."/>
            <person name="Slater F.R."/>
            <person name="Bond P.L."/>
            <person name="Tyson G.W."/>
        </authorList>
    </citation>
    <scope>NUCLEOTIDE SEQUENCE [LARGE SCALE GENOMIC DNA]</scope>
    <source>
        <strain evidence="2">BA-91</strain>
    </source>
</reference>
<organism evidence="1 2">
    <name type="scientific">Candidatus Accumulibacter phosphatis</name>
    <dbReference type="NCBI Taxonomy" id="327160"/>
    <lineage>
        <taxon>Bacteria</taxon>
        <taxon>Pseudomonadati</taxon>
        <taxon>Pseudomonadota</taxon>
        <taxon>Betaproteobacteria</taxon>
        <taxon>Candidatus Accumulibacter</taxon>
    </lineage>
</organism>
<proteinExistence type="predicted"/>
<gene>
    <name evidence="1" type="ORF">AW09_001561</name>
</gene>
<dbReference type="EMBL" id="JDVG02000267">
    <property type="protein sequence ID" value="KFB73189.1"/>
    <property type="molecule type" value="Genomic_DNA"/>
</dbReference>
<protein>
    <submittedName>
        <fullName evidence="1">Uncharacterized protein</fullName>
    </submittedName>
</protein>
<comment type="caution">
    <text evidence="1">The sequence shown here is derived from an EMBL/GenBank/DDBJ whole genome shotgun (WGS) entry which is preliminary data.</text>
</comment>